<sequence length="52" mass="6222">MKRWKRRFTEFPQELLELGCSMKDLEQWIQTIETGVTKTGRSFKTNVKRAAF</sequence>
<comment type="caution">
    <text evidence="1">The sequence shown here is derived from an EMBL/GenBank/DDBJ whole genome shotgun (WGS) entry which is preliminary data.</text>
</comment>
<gene>
    <name evidence="1" type="ORF">KN10_2784</name>
</gene>
<proteinExistence type="predicted"/>
<reference evidence="2" key="1">
    <citation type="journal article" date="2013" name="Genome">
        <title>Draft Genome Sequence of a Thermophilic Member of the Bacillaceae, Anoxybacillus flavithermus Strain Kn10, Isolated from the Kan-nawa Hot Spring in Japan.</title>
        <authorList>
            <person name="Matsutani M."/>
            <person name="Shirakihara Y."/>
            <person name="Imada K."/>
            <person name="Yakushi T."/>
            <person name="Matsushita K."/>
        </authorList>
    </citation>
    <scope>NUCLEOTIDE SEQUENCE [LARGE SCALE GENOMIC DNA]</scope>
    <source>
        <strain evidence="2">NBRC 109594</strain>
    </source>
</reference>
<organism evidence="1 2">
    <name type="scientific">Anoxybacillus flavithermus NBRC 109594</name>
    <dbReference type="NCBI Taxonomy" id="1315967"/>
    <lineage>
        <taxon>Bacteria</taxon>
        <taxon>Bacillati</taxon>
        <taxon>Bacillota</taxon>
        <taxon>Bacilli</taxon>
        <taxon>Bacillales</taxon>
        <taxon>Anoxybacillaceae</taxon>
        <taxon>Anoxybacillus</taxon>
    </lineage>
</organism>
<dbReference type="AlphaFoldDB" id="R4G213"/>
<dbReference type="EMBL" id="BARH01000035">
    <property type="protein sequence ID" value="GAC92348.1"/>
    <property type="molecule type" value="Genomic_DNA"/>
</dbReference>
<evidence type="ECO:0000313" key="2">
    <source>
        <dbReference type="Proteomes" id="UP000013057"/>
    </source>
</evidence>
<accession>R4G213</accession>
<evidence type="ECO:0000313" key="1">
    <source>
        <dbReference type="EMBL" id="GAC92348.1"/>
    </source>
</evidence>
<dbReference type="Proteomes" id="UP000013057">
    <property type="component" value="Unassembled WGS sequence"/>
</dbReference>
<name>R4G213_9BACL</name>
<protein>
    <submittedName>
        <fullName evidence="1">Uncharacterized protein</fullName>
    </submittedName>
</protein>